<keyword evidence="5" id="KW-1185">Reference proteome</keyword>
<organism evidence="4 5">
    <name type="scientific">Mola mola</name>
    <name type="common">Ocean sunfish</name>
    <name type="synonym">Tetraodon mola</name>
    <dbReference type="NCBI Taxonomy" id="94237"/>
    <lineage>
        <taxon>Eukaryota</taxon>
        <taxon>Metazoa</taxon>
        <taxon>Chordata</taxon>
        <taxon>Craniata</taxon>
        <taxon>Vertebrata</taxon>
        <taxon>Euteleostomi</taxon>
        <taxon>Actinopterygii</taxon>
        <taxon>Neopterygii</taxon>
        <taxon>Teleostei</taxon>
        <taxon>Neoteleostei</taxon>
        <taxon>Acanthomorphata</taxon>
        <taxon>Eupercaria</taxon>
        <taxon>Tetraodontiformes</taxon>
        <taxon>Molidae</taxon>
        <taxon>Mola</taxon>
    </lineage>
</organism>
<name>A0A3Q3XE65_MOLML</name>
<dbReference type="PANTHER" id="PTHR16116">
    <property type="entry name" value="ZINC FINGER PROTEIN 839"/>
    <property type="match status" value="1"/>
</dbReference>
<dbReference type="STRING" id="94237.ENSMMOP00000026890"/>
<keyword evidence="1" id="KW-0863">Zinc-finger</keyword>
<evidence type="ECO:0000313" key="4">
    <source>
        <dbReference type="Ensembl" id="ENSMMOP00000026890.1"/>
    </source>
</evidence>
<feature type="compositionally biased region" description="Low complexity" evidence="2">
    <location>
        <begin position="767"/>
        <end position="796"/>
    </location>
</feature>
<accession>A0A3Q3XE65</accession>
<feature type="domain" description="C2H2-type" evidence="3">
    <location>
        <begin position="451"/>
        <end position="481"/>
    </location>
</feature>
<evidence type="ECO:0000259" key="3">
    <source>
        <dbReference type="PROSITE" id="PS50157"/>
    </source>
</evidence>
<reference evidence="4" key="1">
    <citation type="submission" date="2025-08" db="UniProtKB">
        <authorList>
            <consortium name="Ensembl"/>
        </authorList>
    </citation>
    <scope>IDENTIFICATION</scope>
</reference>
<keyword evidence="1" id="KW-0479">Metal-binding</keyword>
<evidence type="ECO:0000256" key="1">
    <source>
        <dbReference type="PROSITE-ProRule" id="PRU00042"/>
    </source>
</evidence>
<dbReference type="OMA" id="RYMGNSK"/>
<dbReference type="GO" id="GO:0008270">
    <property type="term" value="F:zinc ion binding"/>
    <property type="evidence" value="ECO:0007669"/>
    <property type="project" value="UniProtKB-KW"/>
</dbReference>
<feature type="compositionally biased region" description="Basic residues" evidence="2">
    <location>
        <begin position="364"/>
        <end position="379"/>
    </location>
</feature>
<feature type="region of interest" description="Disordered" evidence="2">
    <location>
        <begin position="341"/>
        <end position="554"/>
    </location>
</feature>
<feature type="region of interest" description="Disordered" evidence="2">
    <location>
        <begin position="751"/>
        <end position="799"/>
    </location>
</feature>
<feature type="compositionally biased region" description="Acidic residues" evidence="2">
    <location>
        <begin position="415"/>
        <end position="427"/>
    </location>
</feature>
<keyword evidence="1" id="KW-0862">Zinc</keyword>
<dbReference type="Ensembl" id="ENSMMOT00000027347.1">
    <property type="protein sequence ID" value="ENSMMOP00000026890.1"/>
    <property type="gene ID" value="ENSMMOG00000020336.1"/>
</dbReference>
<dbReference type="InterPro" id="IPR039946">
    <property type="entry name" value="ZN839"/>
</dbReference>
<dbReference type="Pfam" id="PF15961">
    <property type="entry name" value="DUF4764"/>
    <property type="match status" value="2"/>
</dbReference>
<feature type="compositionally biased region" description="Basic and acidic residues" evidence="2">
    <location>
        <begin position="395"/>
        <end position="414"/>
    </location>
</feature>
<evidence type="ECO:0000256" key="2">
    <source>
        <dbReference type="SAM" id="MobiDB-lite"/>
    </source>
</evidence>
<dbReference type="AlphaFoldDB" id="A0A3Q3XE65"/>
<dbReference type="InterPro" id="IPR013087">
    <property type="entry name" value="Znf_C2H2_type"/>
</dbReference>
<feature type="compositionally biased region" description="Low complexity" evidence="2">
    <location>
        <begin position="353"/>
        <end position="363"/>
    </location>
</feature>
<feature type="compositionally biased region" description="Polar residues" evidence="2">
    <location>
        <begin position="436"/>
        <end position="445"/>
    </location>
</feature>
<reference evidence="4" key="2">
    <citation type="submission" date="2025-09" db="UniProtKB">
        <authorList>
            <consortium name="Ensembl"/>
        </authorList>
    </citation>
    <scope>IDENTIFICATION</scope>
</reference>
<dbReference type="InterPro" id="IPR031885">
    <property type="entry name" value="DUF4764"/>
</dbReference>
<sequence length="870" mass="94788">MAANEDDSESSRTITAAELPGPAASPCTQPGDNESTAAAEHSRQPGDEVSEPADGPPAGSGAQLVNLLQSGPEEQSIVLGADITGLGPDLGNTTIIYVQPDGSLEGSGLTPEEQQALLDQLTKQQIVQVSDTEAAQLLQQSPLLQQVINQVTKSQQQVHVQVHQPTPKQQIQVTQQGVKQQKLVQVSQQNLKNSTQNASQQLKSVAQQFAIQTSSSVQVLQKKSEPVRIQIQVPPKQEVKPGSTPQQKSVGVSQPQVKLSANGNMNSAQIIHIQPVVGQQGQQFFLQQRPGDPPIQLLLQGPAPIVGSLLPLVHKVTDQMTSTGSVSSPGQKSAAPVIRVGSPSAIKTPPPTIIKTPPISTSKTIKKEKKVKKREKKAVKVQTRSGRVSRPPKYKAKDYKFIKTEDLADSHQSDSDDYSDMSLEEEEGMRKEGPTPGTSPSLTYSHKSRSHRCQTCDKAYIGPGGLNRHYKLNPTHGEPDPPDNSPINTPRPLRDNSQSQQKTEDVGEKEEEEEVEKKDKPTPLATNRVRDPSTNQPGLVSRRGRRGRPPKLTVTTVTTEQQEERRLINFFFFQVYLHFCNLSSLLWWFQVENGAPARTRFPDIYREFESLQAQVRQAAQDYIVSPQAGAVPLEVRNIEVRCSLCDPFQYFDSQNSKMLPPSKRFKMENSVPVHQNGIEMFCFFWCLTVALWFLSSSGSTSAKMPSTQTPPPAATIEVTRGVDQEEEPLPAGDQVLNSTEFSAQMKDLETALDSGPATTVDLKTLDSSTMPTSSGSSVHSLTSSQLQQGDSSQSTSMDPCELKELQEGQEIYIQTEGLTVQMAEPGLDRIVIVNGPDGTTMHIQTPEGVPLEAVQALLGIEASDGANPPQ</sequence>
<proteinExistence type="predicted"/>
<dbReference type="PROSITE" id="PS50157">
    <property type="entry name" value="ZINC_FINGER_C2H2_2"/>
    <property type="match status" value="1"/>
</dbReference>
<dbReference type="PANTHER" id="PTHR16116:SF5">
    <property type="entry name" value="ZINC FINGER PROTEIN 839"/>
    <property type="match status" value="1"/>
</dbReference>
<dbReference type="Proteomes" id="UP000261620">
    <property type="component" value="Unplaced"/>
</dbReference>
<feature type="compositionally biased region" description="Polar residues" evidence="2">
    <location>
        <begin position="26"/>
        <end position="36"/>
    </location>
</feature>
<evidence type="ECO:0000313" key="5">
    <source>
        <dbReference type="Proteomes" id="UP000261620"/>
    </source>
</evidence>
<feature type="region of interest" description="Disordered" evidence="2">
    <location>
        <begin position="1"/>
        <end position="69"/>
    </location>
</feature>
<protein>
    <recommendedName>
        <fullName evidence="3">C2H2-type domain-containing protein</fullName>
    </recommendedName>
</protein>